<dbReference type="Gene3D" id="1.10.260.40">
    <property type="entry name" value="lambda repressor-like DNA-binding domains"/>
    <property type="match status" value="1"/>
</dbReference>
<dbReference type="RefSeq" id="WP_271713644.1">
    <property type="nucleotide sequence ID" value="NZ_AP024169.1"/>
</dbReference>
<protein>
    <recommendedName>
        <fullName evidence="1">HTH cro/C1-type domain-containing protein</fullName>
    </recommendedName>
</protein>
<evidence type="ECO:0000313" key="3">
    <source>
        <dbReference type="Proteomes" id="UP000595897"/>
    </source>
</evidence>
<evidence type="ECO:0000313" key="2">
    <source>
        <dbReference type="EMBL" id="BCN32611.1"/>
    </source>
</evidence>
<dbReference type="PROSITE" id="PS50943">
    <property type="entry name" value="HTH_CROC1"/>
    <property type="match status" value="1"/>
</dbReference>
<dbReference type="KEGG" id="ahb:bsdtb5_39060"/>
<dbReference type="InterPro" id="IPR010982">
    <property type="entry name" value="Lambda_DNA-bd_dom_sf"/>
</dbReference>
<dbReference type="EMBL" id="AP024169">
    <property type="protein sequence ID" value="BCN32611.1"/>
    <property type="molecule type" value="Genomic_DNA"/>
</dbReference>
<proteinExistence type="predicted"/>
<dbReference type="SUPFAM" id="SSF47413">
    <property type="entry name" value="lambda repressor-like DNA-binding domains"/>
    <property type="match status" value="1"/>
</dbReference>
<dbReference type="Proteomes" id="UP000595897">
    <property type="component" value="Chromosome"/>
</dbReference>
<dbReference type="InterPro" id="IPR001387">
    <property type="entry name" value="Cro/C1-type_HTH"/>
</dbReference>
<organism evidence="2 3">
    <name type="scientific">Anaeromicropila herbilytica</name>
    <dbReference type="NCBI Taxonomy" id="2785025"/>
    <lineage>
        <taxon>Bacteria</taxon>
        <taxon>Bacillati</taxon>
        <taxon>Bacillota</taxon>
        <taxon>Clostridia</taxon>
        <taxon>Lachnospirales</taxon>
        <taxon>Lachnospiraceae</taxon>
        <taxon>Anaeromicropila</taxon>
    </lineage>
</organism>
<dbReference type="GO" id="GO:0003677">
    <property type="term" value="F:DNA binding"/>
    <property type="evidence" value="ECO:0007669"/>
    <property type="project" value="InterPro"/>
</dbReference>
<feature type="domain" description="HTH cro/C1-type" evidence="1">
    <location>
        <begin position="7"/>
        <end position="65"/>
    </location>
</feature>
<reference evidence="2 3" key="1">
    <citation type="submission" date="2020-11" db="EMBL/GenBank/DDBJ databases">
        <title>Draft genome sequencing of a Lachnospiraceae strain isolated from anoxic soil subjected to BSD treatment.</title>
        <authorList>
            <person name="Uek A."/>
            <person name="Tonouchi A."/>
        </authorList>
    </citation>
    <scope>NUCLEOTIDE SEQUENCE [LARGE SCALE GENOMIC DNA]</scope>
    <source>
        <strain evidence="2 3">TB5</strain>
    </source>
</reference>
<dbReference type="SMART" id="SM00530">
    <property type="entry name" value="HTH_XRE"/>
    <property type="match status" value="1"/>
</dbReference>
<dbReference type="CDD" id="cd00093">
    <property type="entry name" value="HTH_XRE"/>
    <property type="match status" value="1"/>
</dbReference>
<sequence length="191" mass="22297">MTIGKKIKFVRKLRKMTQQELGVAVGLEEKGAANRIAQYECDYRVPQKDMLIEMAKAMDINPLNFVSEVPGSAEDIMLTFFWLDEDNRGAINLFSLISSNKKEKATTKAVAQYDDNDDYWPDEPPVGMWFNYGLVDEFMREWMFRKQDLKNKEITENEYLEWKLNWPDTCDDCGKFNVNFNKNTNKGDSQC</sequence>
<gene>
    <name evidence="2" type="ORF">bsdtb5_39060</name>
</gene>
<name>A0A7R7EPW0_9FIRM</name>
<keyword evidence="3" id="KW-1185">Reference proteome</keyword>
<accession>A0A7R7EPW0</accession>
<evidence type="ECO:0000259" key="1">
    <source>
        <dbReference type="PROSITE" id="PS50943"/>
    </source>
</evidence>
<dbReference type="AlphaFoldDB" id="A0A7R7EPW0"/>